<comment type="caution">
    <text evidence="2">The sequence shown here is derived from an EMBL/GenBank/DDBJ whole genome shotgun (WGS) entry which is preliminary data.</text>
</comment>
<evidence type="ECO:0000256" key="1">
    <source>
        <dbReference type="SAM" id="MobiDB-lite"/>
    </source>
</evidence>
<evidence type="ECO:0000313" key="3">
    <source>
        <dbReference type="Proteomes" id="UP000466442"/>
    </source>
</evidence>
<dbReference type="AlphaFoldDB" id="A0A6A4IQ03"/>
<evidence type="ECO:0000313" key="2">
    <source>
        <dbReference type="EMBL" id="KAF6198413.1"/>
    </source>
</evidence>
<reference evidence="2" key="1">
    <citation type="journal article" date="2021" name="Mol. Ecol. Resour.">
        <title>Apolygus lucorum genome provides insights into omnivorousness and mesophyll feeding.</title>
        <authorList>
            <person name="Liu Y."/>
            <person name="Liu H."/>
            <person name="Wang H."/>
            <person name="Huang T."/>
            <person name="Liu B."/>
            <person name="Yang B."/>
            <person name="Yin L."/>
            <person name="Li B."/>
            <person name="Zhang Y."/>
            <person name="Zhang S."/>
            <person name="Jiang F."/>
            <person name="Zhang X."/>
            <person name="Ren Y."/>
            <person name="Wang B."/>
            <person name="Wang S."/>
            <person name="Lu Y."/>
            <person name="Wu K."/>
            <person name="Fan W."/>
            <person name="Wang G."/>
        </authorList>
    </citation>
    <scope>NUCLEOTIDE SEQUENCE</scope>
    <source>
        <strain evidence="2">12Hb</strain>
    </source>
</reference>
<keyword evidence="3" id="KW-1185">Reference proteome</keyword>
<organism evidence="2 3">
    <name type="scientific">Apolygus lucorum</name>
    <name type="common">Small green plant bug</name>
    <name type="synonym">Lygocoris lucorum</name>
    <dbReference type="NCBI Taxonomy" id="248454"/>
    <lineage>
        <taxon>Eukaryota</taxon>
        <taxon>Metazoa</taxon>
        <taxon>Ecdysozoa</taxon>
        <taxon>Arthropoda</taxon>
        <taxon>Hexapoda</taxon>
        <taxon>Insecta</taxon>
        <taxon>Pterygota</taxon>
        <taxon>Neoptera</taxon>
        <taxon>Paraneoptera</taxon>
        <taxon>Hemiptera</taxon>
        <taxon>Heteroptera</taxon>
        <taxon>Panheteroptera</taxon>
        <taxon>Cimicomorpha</taxon>
        <taxon>Miridae</taxon>
        <taxon>Mirini</taxon>
        <taxon>Apolygus</taxon>
    </lineage>
</organism>
<dbReference type="OrthoDB" id="7420814at2759"/>
<protein>
    <submittedName>
        <fullName evidence="2">Uncharacterized protein</fullName>
    </submittedName>
</protein>
<sequence length="161" mass="17305">MPPPIFLTPPEEDRPVKKTRSIQDLLKSLGRAVRSKSPLSGRHNSPSRRCSSPVEANRRRGSSPAPHDVRRSSSPVDGGPHVRGVSPLRTARLLAPRGSSGASLGLPSVTATPALNLLEVPVFRGRSRSLDDGVRPATLSDCEATYRIYDQILSQGTLQIA</sequence>
<dbReference type="Proteomes" id="UP000466442">
    <property type="component" value="Linkage Group LG16"/>
</dbReference>
<name>A0A6A4IQ03_APOLU</name>
<proteinExistence type="predicted"/>
<accession>A0A6A4IQ03</accession>
<gene>
    <name evidence="2" type="ORF">GE061_008161</name>
</gene>
<dbReference type="EMBL" id="WIXP02000016">
    <property type="protein sequence ID" value="KAF6198413.1"/>
    <property type="molecule type" value="Genomic_DNA"/>
</dbReference>
<feature type="region of interest" description="Disordered" evidence="1">
    <location>
        <begin position="1"/>
        <end position="105"/>
    </location>
</feature>